<evidence type="ECO:0000313" key="1">
    <source>
        <dbReference type="EMBL" id="WYW19654.1"/>
    </source>
</evidence>
<reference evidence="1" key="1">
    <citation type="submission" date="2023-10" db="EMBL/GenBank/DDBJ databases">
        <title>Whole genome sequencing of actinobacterial strain Amycolatopsis sp. (BCA-696) identifies the underlying plant growth-promoting genes.</title>
        <authorList>
            <person name="Gandham P."/>
            <person name="Vadla N."/>
            <person name="Saji A."/>
            <person name="Srinivas V."/>
            <person name="Ruperao P."/>
            <person name="Selvanayagam S."/>
            <person name="Saxena R.K."/>
            <person name="Rathore A."/>
            <person name="Gopalakrishnan S."/>
            <person name="Thakur V."/>
        </authorList>
    </citation>
    <scope>NUCLEOTIDE SEQUENCE</scope>
    <source>
        <strain evidence="1">BCA-696</strain>
    </source>
</reference>
<name>A0ACD5BJN0_9PSEU</name>
<proteinExistence type="predicted"/>
<accession>A0ACD5BJN0</accession>
<dbReference type="Proteomes" id="UP001456344">
    <property type="component" value="Chromosome"/>
</dbReference>
<evidence type="ECO:0000313" key="2">
    <source>
        <dbReference type="Proteomes" id="UP001456344"/>
    </source>
</evidence>
<keyword evidence="2" id="KW-1185">Reference proteome</keyword>
<dbReference type="EMBL" id="CP150484">
    <property type="protein sequence ID" value="WYW19654.1"/>
    <property type="molecule type" value="Genomic_DNA"/>
</dbReference>
<organism evidence="1 2">
    <name type="scientific">Amycolatopsis coloradensis</name>
    <dbReference type="NCBI Taxonomy" id="76021"/>
    <lineage>
        <taxon>Bacteria</taxon>
        <taxon>Bacillati</taxon>
        <taxon>Actinomycetota</taxon>
        <taxon>Actinomycetes</taxon>
        <taxon>Pseudonocardiales</taxon>
        <taxon>Pseudonocardiaceae</taxon>
        <taxon>Amycolatopsis</taxon>
    </lineage>
</organism>
<gene>
    <name evidence="1" type="ORF">LCL61_29330</name>
</gene>
<sequence>MVLGTLVGAFLVVVDYFDLGKYLLNEESYAPLWLKGILAFAAPAVLAAALVDRVISRVHLPVLALALVFKPAGQDIALVGSHSLLSLRDFILICLRRS</sequence>
<protein>
    <submittedName>
        <fullName evidence="1">Uncharacterized protein</fullName>
    </submittedName>
</protein>